<evidence type="ECO:0000256" key="2">
    <source>
        <dbReference type="ARBA" id="ARBA00008554"/>
    </source>
</evidence>
<dbReference type="AlphaFoldDB" id="E0W473"/>
<keyword evidence="4" id="KW-0813">Transport</keyword>
<dbReference type="VEuPathDB" id="VectorBase:PHUM616060"/>
<dbReference type="STRING" id="121224.E0W473"/>
<dbReference type="Pfam" id="PF02271">
    <property type="entry name" value="UCR_14kD"/>
    <property type="match status" value="1"/>
</dbReference>
<dbReference type="EMBL" id="DS235886">
    <property type="protein sequence ID" value="EEB20429.1"/>
    <property type="molecule type" value="Genomic_DNA"/>
</dbReference>
<evidence type="ECO:0000256" key="9">
    <source>
        <dbReference type="ARBA" id="ARBA00023136"/>
    </source>
</evidence>
<reference evidence="16" key="3">
    <citation type="submission" date="2021-02" db="UniProtKB">
        <authorList>
            <consortium name="EnsemblMetazoa"/>
        </authorList>
    </citation>
    <scope>IDENTIFICATION</scope>
    <source>
        <strain evidence="16">USDA</strain>
    </source>
</reference>
<dbReference type="RefSeq" id="XP_002433167.1">
    <property type="nucleotide sequence ID" value="XM_002433122.1"/>
</dbReference>
<comment type="similarity">
    <text evidence="2">Belongs to the UQCRB/QCR7 family.</text>
</comment>
<comment type="subunit">
    <text evidence="14">Component of the ubiquinol-cytochrome c oxidoreductase (cytochrome b-c1 complex, complex III, CIII), a multisubunit enzyme composed of 11 subunits. The complex is composed of 3 respiratory subunits cytochrome b, cytochrome c1 and Rieske protein UQCRFS1, 2 core protein subunits UQCRC1/QCR1 and UQCRC2/QCR2, and 6 low-molecular weight protein subunits UQCRH/QCR6, UQCRB/QCR7, UQCRQ/QCR8, UQCR10/QCR9, UQCR11/QCR10 and subunit 9, the cleavage product of Rieske protein UQCRFS1. The complex exists as an obligatory dimer and forms supercomplexes (SCs) in the inner mitochondrial membrane with NADH-ubiquinone oxidoreductase (complex I, CI) and cytochrome c oxidase (complex IV, CIV), resulting in different assemblies (supercomplex SCI(1)III(2)IV(1) and megacomplex MCI(2)III(2)IV(2)).</text>
</comment>
<organism>
    <name type="scientific">Pediculus humanus subsp. corporis</name>
    <name type="common">Body louse</name>
    <dbReference type="NCBI Taxonomy" id="121224"/>
    <lineage>
        <taxon>Eukaryota</taxon>
        <taxon>Metazoa</taxon>
        <taxon>Ecdysozoa</taxon>
        <taxon>Arthropoda</taxon>
        <taxon>Hexapoda</taxon>
        <taxon>Insecta</taxon>
        <taxon>Pterygota</taxon>
        <taxon>Neoptera</taxon>
        <taxon>Paraneoptera</taxon>
        <taxon>Psocodea</taxon>
        <taxon>Troctomorpha</taxon>
        <taxon>Phthiraptera</taxon>
        <taxon>Anoplura</taxon>
        <taxon>Pediculidae</taxon>
        <taxon>Pediculus</taxon>
    </lineage>
</organism>
<dbReference type="GO" id="GO:0006122">
    <property type="term" value="P:mitochondrial electron transport, ubiquinol to cytochrome c"/>
    <property type="evidence" value="ECO:0007669"/>
    <property type="project" value="InterPro"/>
</dbReference>
<accession>E0W473</accession>
<evidence type="ECO:0000256" key="3">
    <source>
        <dbReference type="ARBA" id="ARBA00016323"/>
    </source>
</evidence>
<reference evidence="15" key="1">
    <citation type="submission" date="2007-04" db="EMBL/GenBank/DDBJ databases">
        <title>Annotation of Pediculus humanus corporis strain USDA.</title>
        <authorList>
            <person name="Kirkness E."/>
            <person name="Hannick L."/>
            <person name="Hass B."/>
            <person name="Bruggner R."/>
            <person name="Lawson D."/>
            <person name="Bidwell S."/>
            <person name="Joardar V."/>
            <person name="Caler E."/>
            <person name="Walenz B."/>
            <person name="Inman J."/>
            <person name="Schobel S."/>
            <person name="Galinsky K."/>
            <person name="Amedeo P."/>
            <person name="Strausberg R."/>
        </authorList>
    </citation>
    <scope>NUCLEOTIDE SEQUENCE</scope>
    <source>
        <strain evidence="15">USDA</strain>
    </source>
</reference>
<dbReference type="OrthoDB" id="425749at2759"/>
<protein>
    <recommendedName>
        <fullName evidence="3">Cytochrome b-c1 complex subunit 7</fullName>
    </recommendedName>
    <alternativeName>
        <fullName evidence="11">Complex III subunit 7</fullName>
    </alternativeName>
    <alternativeName>
        <fullName evidence="10">Complex III subunit VII</fullName>
    </alternativeName>
    <alternativeName>
        <fullName evidence="12">Ubiquinol-cytochrome c reductase complex 14 kDa protein</fullName>
    </alternativeName>
</protein>
<dbReference type="PANTHER" id="PTHR12022">
    <property type="entry name" value="UBIQUINOL-CYTOCHROME C REDUCTASE COMPLEX 14 KD PROTEIN"/>
    <property type="match status" value="1"/>
</dbReference>
<evidence type="ECO:0000256" key="8">
    <source>
        <dbReference type="ARBA" id="ARBA00023128"/>
    </source>
</evidence>
<dbReference type="HOGENOM" id="CLU_115154_2_0_1"/>
<keyword evidence="8" id="KW-0496">Mitochondrion</keyword>
<keyword evidence="17" id="KW-1185">Reference proteome</keyword>
<reference evidence="15" key="2">
    <citation type="submission" date="2007-04" db="EMBL/GenBank/DDBJ databases">
        <title>The genome of the human body louse.</title>
        <authorList>
            <consortium name="The Human Body Louse Genome Consortium"/>
            <person name="Kirkness E."/>
            <person name="Walenz B."/>
            <person name="Hass B."/>
            <person name="Bruggner R."/>
            <person name="Strausberg R."/>
        </authorList>
    </citation>
    <scope>NUCLEOTIDE SEQUENCE</scope>
    <source>
        <strain evidence="15">USDA</strain>
    </source>
</reference>
<keyword evidence="15" id="KW-0560">Oxidoreductase</keyword>
<dbReference type="FunCoup" id="E0W473">
    <property type="interactions" value="476"/>
</dbReference>
<dbReference type="InterPro" id="IPR003197">
    <property type="entry name" value="QCR7"/>
</dbReference>
<dbReference type="PANTHER" id="PTHR12022:SF0">
    <property type="entry name" value="CYTOCHROME B-C1 COMPLEX SUBUNIT 7"/>
    <property type="match status" value="1"/>
</dbReference>
<comment type="subunit">
    <text evidence="13">Component of the ubiquinol-cytochrome c oxidoreductase (cytochrome b-c1 complex, complex III, CIII), a multisubunit enzyme composed of 3 respiratory subunits cytochrome b, cytochrome c1 and Rieske protein, 2 core protein subunits, and additional low-molecular weight protein subunits. The complex exists as an obligatory dimer and forms supercomplexes (SCs) in the inner mitochondrial membrane with cytochrome c oxidase (complex IV, CIV).</text>
</comment>
<evidence type="ECO:0000256" key="11">
    <source>
        <dbReference type="ARBA" id="ARBA00031684"/>
    </source>
</evidence>
<name>E0W473_PEDHC</name>
<evidence type="ECO:0000313" key="17">
    <source>
        <dbReference type="Proteomes" id="UP000009046"/>
    </source>
</evidence>
<dbReference type="EMBL" id="AAZO01007532">
    <property type="status" value="NOT_ANNOTATED_CDS"/>
    <property type="molecule type" value="Genomic_DNA"/>
</dbReference>
<dbReference type="GO" id="GO:0016491">
    <property type="term" value="F:oxidoreductase activity"/>
    <property type="evidence" value="ECO:0007669"/>
    <property type="project" value="UniProtKB-KW"/>
</dbReference>
<evidence type="ECO:0000256" key="4">
    <source>
        <dbReference type="ARBA" id="ARBA00022448"/>
    </source>
</evidence>
<evidence type="ECO:0000313" key="16">
    <source>
        <dbReference type="EnsemblMetazoa" id="PHUM616060-PA"/>
    </source>
</evidence>
<evidence type="ECO:0000256" key="10">
    <source>
        <dbReference type="ARBA" id="ARBA00031021"/>
    </source>
</evidence>
<dbReference type="KEGG" id="phu:Phum_PHUM616060"/>
<evidence type="ECO:0000256" key="6">
    <source>
        <dbReference type="ARBA" id="ARBA00022792"/>
    </source>
</evidence>
<evidence type="ECO:0000256" key="12">
    <source>
        <dbReference type="ARBA" id="ARBA00032927"/>
    </source>
</evidence>
<dbReference type="OMA" id="REEWAMK"/>
<keyword evidence="9" id="KW-0472">Membrane</keyword>
<dbReference type="GO" id="GO:0005743">
    <property type="term" value="C:mitochondrial inner membrane"/>
    <property type="evidence" value="ECO:0007669"/>
    <property type="project" value="UniProtKB-SubCell"/>
</dbReference>
<dbReference type="EnsemblMetazoa" id="PHUM616060-RA">
    <property type="protein sequence ID" value="PHUM616060-PA"/>
    <property type="gene ID" value="PHUM616060"/>
</dbReference>
<evidence type="ECO:0000313" key="15">
    <source>
        <dbReference type="EMBL" id="EEB20429.1"/>
    </source>
</evidence>
<dbReference type="InParanoid" id="E0W473"/>
<keyword evidence="7" id="KW-0249">Electron transport</keyword>
<evidence type="ECO:0000256" key="1">
    <source>
        <dbReference type="ARBA" id="ARBA00004443"/>
    </source>
</evidence>
<dbReference type="eggNOG" id="KOG3440">
    <property type="taxonomic scope" value="Eukaryota"/>
</dbReference>
<evidence type="ECO:0000256" key="7">
    <source>
        <dbReference type="ARBA" id="ARBA00022982"/>
    </source>
</evidence>
<dbReference type="GO" id="GO:0045275">
    <property type="term" value="C:respiratory chain complex III"/>
    <property type="evidence" value="ECO:0007669"/>
    <property type="project" value="InterPro"/>
</dbReference>
<comment type="subcellular location">
    <subcellularLocation>
        <location evidence="1">Mitochondrion inner membrane</location>
        <topology evidence="1">Peripheral membrane protein</topology>
        <orientation evidence="1">Matrix side</orientation>
    </subcellularLocation>
</comment>
<dbReference type="CTD" id="8239828"/>
<dbReference type="GeneID" id="8239828"/>
<keyword evidence="5" id="KW-0679">Respiratory chain</keyword>
<gene>
    <name evidence="16" type="primary">8239828</name>
    <name evidence="15" type="ORF">Phum_PHUM616060</name>
</gene>
<dbReference type="SUPFAM" id="SSF81524">
    <property type="entry name" value="14 kDa protein of cytochrome bc1 complex (Ubiquinol-cytochrome c reductase)"/>
    <property type="match status" value="1"/>
</dbReference>
<dbReference type="Gene3D" id="1.10.1090.10">
    <property type="entry name" value="Cytochrome b-c1 complex subunit 7"/>
    <property type="match status" value="1"/>
</dbReference>
<sequence>MSLIQKGIRNQNLLKSINLNVCNSRNASDSSTFKKLAFNTAGYNKYGLYYHDIFEPRHPHLDEALRRLPEKERMERKYRAIIAAQCEITHKYLPKEQWTKFEDNHYYLQPYLDEIAAEQEEIEEWNANH</sequence>
<keyword evidence="6" id="KW-0999">Mitochondrion inner membrane</keyword>
<evidence type="ECO:0000256" key="14">
    <source>
        <dbReference type="ARBA" id="ARBA00046393"/>
    </source>
</evidence>
<dbReference type="FunFam" id="1.10.1090.10:FF:000001">
    <property type="entry name" value="Cytochrome b-c1 complex subunit 7"/>
    <property type="match status" value="1"/>
</dbReference>
<dbReference type="InterPro" id="IPR036544">
    <property type="entry name" value="QCR7_sf"/>
</dbReference>
<dbReference type="Proteomes" id="UP000009046">
    <property type="component" value="Unassembled WGS sequence"/>
</dbReference>
<evidence type="ECO:0000256" key="13">
    <source>
        <dbReference type="ARBA" id="ARBA00038521"/>
    </source>
</evidence>
<proteinExistence type="inferred from homology"/>
<evidence type="ECO:0000256" key="5">
    <source>
        <dbReference type="ARBA" id="ARBA00022660"/>
    </source>
</evidence>